<name>S2DGY1_INDAL</name>
<organism evidence="1 2">
    <name type="scientific">Indibacter alkaliphilus (strain CCUG 57479 / KCTC 22604 / LW1)</name>
    <dbReference type="NCBI Taxonomy" id="1189612"/>
    <lineage>
        <taxon>Bacteria</taxon>
        <taxon>Pseudomonadati</taxon>
        <taxon>Bacteroidota</taxon>
        <taxon>Cytophagia</taxon>
        <taxon>Cytophagales</taxon>
        <taxon>Cyclobacteriaceae</taxon>
    </lineage>
</organism>
<dbReference type="EMBL" id="ALWO02000035">
    <property type="protein sequence ID" value="EOZ96380.1"/>
    <property type="molecule type" value="Genomic_DNA"/>
</dbReference>
<accession>S2DGY1</accession>
<dbReference type="AlphaFoldDB" id="S2DGY1"/>
<sequence>MTYSFHIYYIYLSNPKTHYTKMKSNITSILVSLFLVLSLLNSCIENNENEVGEPKLEQVNPWQNFSNLKLEVYNAKKTPSGWIIVGRNGFLRGNDLENLKDPIPFQDFQTRLGRYRVPISSHFLATRTESEVFLHGFNQPNQSDPMKLSISNFDPNFIGFEDIPFWQGEMMGLTEGGVLLLSYRTAENNIAKDNPSFFIVNTETNNSKIEIKSTKIIDYPFISWFDNNYSIESFNEFFLVQVSGTTFKIKLNGEVTKLVDYPSKSLIKGDQLITMATDMRKGELSIFTSGLGTDNANKIVSKEVSIRYLNAEYELIGNRIIGYKNDEIFELNFDSGLNIKPLNNSNLKGNTITSIKLYENDKVLITSMCDKSPSSCGVFVTNLDNFK</sequence>
<evidence type="ECO:0000313" key="2">
    <source>
        <dbReference type="Proteomes" id="UP000006073"/>
    </source>
</evidence>
<gene>
    <name evidence="1" type="ORF">A33Q_2501</name>
</gene>
<protein>
    <submittedName>
        <fullName evidence="1">Uncharacterized protein</fullName>
    </submittedName>
</protein>
<proteinExistence type="predicted"/>
<reference evidence="1 2" key="1">
    <citation type="journal article" date="2013" name="Genome Announc.">
        <title>Draft Genome Sequence of Indibacter alkaliphilus Strain LW1T, Isolated from Lonar Lake, a Haloalkaline Lake in the Buldana District of Maharashtra, India.</title>
        <authorList>
            <person name="Singh A."/>
            <person name="Kumar Jangir P."/>
            <person name="Sharma R."/>
            <person name="Singh A."/>
            <person name="Kumar Pinnaka A."/>
            <person name="Shivaji S."/>
        </authorList>
    </citation>
    <scope>NUCLEOTIDE SEQUENCE [LARGE SCALE GENOMIC DNA]</scope>
    <source>
        <strain evidence="2">CCUG 57479 / KCTC 22604 / LW1</strain>
    </source>
</reference>
<dbReference type="Proteomes" id="UP000006073">
    <property type="component" value="Unassembled WGS sequence"/>
</dbReference>
<evidence type="ECO:0000313" key="1">
    <source>
        <dbReference type="EMBL" id="EOZ96380.1"/>
    </source>
</evidence>
<comment type="caution">
    <text evidence="1">The sequence shown here is derived from an EMBL/GenBank/DDBJ whole genome shotgun (WGS) entry which is preliminary data.</text>
</comment>
<keyword evidence="2" id="KW-1185">Reference proteome</keyword>